<evidence type="ECO:0000256" key="2">
    <source>
        <dbReference type="ARBA" id="ARBA00022618"/>
    </source>
</evidence>
<dbReference type="NCBIfam" id="TIGR01222">
    <property type="entry name" value="minC"/>
    <property type="match status" value="1"/>
</dbReference>
<dbReference type="InterPro" id="IPR016098">
    <property type="entry name" value="CAP/MinC_C"/>
</dbReference>
<keyword evidence="3 6" id="KW-0717">Septation</keyword>
<reference evidence="9 10" key="1">
    <citation type="submission" date="2019-01" db="EMBL/GenBank/DDBJ databases">
        <title>Bacillus sp. M5HDSG1-1, whole genome shotgun sequence.</title>
        <authorList>
            <person name="Tuo L."/>
        </authorList>
    </citation>
    <scope>NUCLEOTIDE SEQUENCE [LARGE SCALE GENOMIC DNA]</scope>
    <source>
        <strain evidence="9 10">M5HDSG1-1</strain>
    </source>
</reference>
<dbReference type="GO" id="GO:0000902">
    <property type="term" value="P:cell morphogenesis"/>
    <property type="evidence" value="ECO:0007669"/>
    <property type="project" value="InterPro"/>
</dbReference>
<feature type="domain" description="Septum formation inhibitor MinC C-terminal" evidence="7">
    <location>
        <begin position="107"/>
        <end position="205"/>
    </location>
</feature>
<evidence type="ECO:0000256" key="6">
    <source>
        <dbReference type="HAMAP-Rule" id="MF_00267"/>
    </source>
</evidence>
<dbReference type="Gene3D" id="2.160.20.70">
    <property type="match status" value="1"/>
</dbReference>
<evidence type="ECO:0000256" key="3">
    <source>
        <dbReference type="ARBA" id="ARBA00023210"/>
    </source>
</evidence>
<dbReference type="EMBL" id="RZTZ01000002">
    <property type="protein sequence ID" value="RVT65079.1"/>
    <property type="molecule type" value="Genomic_DNA"/>
</dbReference>
<dbReference type="GO" id="GO:1901891">
    <property type="term" value="P:regulation of cell septum assembly"/>
    <property type="evidence" value="ECO:0007669"/>
    <property type="project" value="InterPro"/>
</dbReference>
<dbReference type="Pfam" id="PF22642">
    <property type="entry name" value="MinC_N_1"/>
    <property type="match status" value="1"/>
</dbReference>
<comment type="function">
    <text evidence="6">Cell division inhibitor that blocks the formation of polar Z ring septums. Rapidly oscillates between the poles of the cell to destabilize FtsZ filaments that have formed before they mature into polar Z rings. Prevents FtsZ polymerization.</text>
</comment>
<dbReference type="InterPro" id="IPR013033">
    <property type="entry name" value="MinC"/>
</dbReference>
<dbReference type="Pfam" id="PF03775">
    <property type="entry name" value="MinC_C"/>
    <property type="match status" value="1"/>
</dbReference>
<evidence type="ECO:0000256" key="4">
    <source>
        <dbReference type="ARBA" id="ARBA00023306"/>
    </source>
</evidence>
<dbReference type="Proteomes" id="UP000288024">
    <property type="component" value="Unassembled WGS sequence"/>
</dbReference>
<proteinExistence type="inferred from homology"/>
<comment type="caution">
    <text evidence="9">The sequence shown here is derived from an EMBL/GenBank/DDBJ whole genome shotgun (WGS) entry which is preliminary data.</text>
</comment>
<keyword evidence="2 6" id="KW-0132">Cell division</keyword>
<evidence type="ECO:0000259" key="7">
    <source>
        <dbReference type="Pfam" id="PF03775"/>
    </source>
</evidence>
<evidence type="ECO:0000313" key="10">
    <source>
        <dbReference type="Proteomes" id="UP000288024"/>
    </source>
</evidence>
<dbReference type="SUPFAM" id="SSF63848">
    <property type="entry name" value="Cell-division inhibitor MinC, C-terminal domain"/>
    <property type="match status" value="1"/>
</dbReference>
<dbReference type="HAMAP" id="MF_00267">
    <property type="entry name" value="MinC"/>
    <property type="match status" value="1"/>
</dbReference>
<name>A0A3S2TVA7_9BACI</name>
<dbReference type="GO" id="GO:0000917">
    <property type="term" value="P:division septum assembly"/>
    <property type="evidence" value="ECO:0007669"/>
    <property type="project" value="UniProtKB-KW"/>
</dbReference>
<comment type="subunit">
    <text evidence="5 6">Interacts with MinD and FtsZ.</text>
</comment>
<dbReference type="PANTHER" id="PTHR34108">
    <property type="entry name" value="SEPTUM SITE-DETERMINING PROTEIN MINC"/>
    <property type="match status" value="1"/>
</dbReference>
<comment type="similarity">
    <text evidence="1 6">Belongs to the MinC family.</text>
</comment>
<organism evidence="9 10">
    <name type="scientific">Niallia taxi</name>
    <dbReference type="NCBI Taxonomy" id="2499688"/>
    <lineage>
        <taxon>Bacteria</taxon>
        <taxon>Bacillati</taxon>
        <taxon>Bacillota</taxon>
        <taxon>Bacilli</taxon>
        <taxon>Bacillales</taxon>
        <taxon>Bacillaceae</taxon>
        <taxon>Niallia</taxon>
    </lineage>
</organism>
<feature type="domain" description="Septum site-determining protein MinC N-terminal" evidence="8">
    <location>
        <begin position="7"/>
        <end position="84"/>
    </location>
</feature>
<evidence type="ECO:0000256" key="5">
    <source>
        <dbReference type="ARBA" id="ARBA00046874"/>
    </source>
</evidence>
<dbReference type="InterPro" id="IPR055219">
    <property type="entry name" value="MinC_N_1"/>
</dbReference>
<dbReference type="RefSeq" id="WP_127737277.1">
    <property type="nucleotide sequence ID" value="NZ_CAJCKN010000051.1"/>
</dbReference>
<keyword evidence="10" id="KW-1185">Reference proteome</keyword>
<dbReference type="AlphaFoldDB" id="A0A3S2TVA7"/>
<dbReference type="GeneID" id="87616111"/>
<gene>
    <name evidence="6 9" type="primary">minC</name>
    <name evidence="9" type="ORF">EM808_06090</name>
</gene>
<dbReference type="PANTHER" id="PTHR34108:SF1">
    <property type="entry name" value="SEPTUM SITE-DETERMINING PROTEIN MINC"/>
    <property type="match status" value="1"/>
</dbReference>
<accession>A0A3S2TVA7</accession>
<protein>
    <recommendedName>
        <fullName evidence="6">Probable septum site-determining protein MinC</fullName>
    </recommendedName>
</protein>
<evidence type="ECO:0000256" key="1">
    <source>
        <dbReference type="ARBA" id="ARBA00006291"/>
    </source>
</evidence>
<dbReference type="Gene3D" id="3.30.160.540">
    <property type="match status" value="1"/>
</dbReference>
<evidence type="ECO:0000313" key="9">
    <source>
        <dbReference type="EMBL" id="RVT65079.1"/>
    </source>
</evidence>
<sequence length="228" mass="25163">MKRKQLVTIKGTKSGLSLHLHDNCSYEDMMRELEEKLRESSSMHGEKQNITVNVELGNRYITENQKEELVEAIQSKKNLSVQDINSNIITKSEAEQIAQENEIVSVASIVRSGQVLEVPGDLLLIGDVNPGGKVVAGGNIYIMGSLKGVAHAGVNGNEKAIVAASVMRPTQLRINTLITRAPDEYPEKDKRDMECAYVDNSEIMIDRLQVLTHLRPNLTKLEGGQNNG</sequence>
<evidence type="ECO:0000259" key="8">
    <source>
        <dbReference type="Pfam" id="PF22642"/>
    </source>
</evidence>
<dbReference type="InterPro" id="IPR036145">
    <property type="entry name" value="MinC_C_sf"/>
</dbReference>
<keyword evidence="4 6" id="KW-0131">Cell cycle</keyword>
<dbReference type="InterPro" id="IPR005526">
    <property type="entry name" value="Septum_form_inhib_MinC_C"/>
</dbReference>